<keyword evidence="2" id="KW-0165">Cleavage on pair of basic residues</keyword>
<evidence type="ECO:0000256" key="5">
    <source>
        <dbReference type="SAM" id="Phobius"/>
    </source>
</evidence>
<comment type="caution">
    <text evidence="7">The sequence shown here is derived from an EMBL/GenBank/DDBJ whole genome shotgun (WGS) entry which is preliminary data.</text>
</comment>
<dbReference type="EMBL" id="JAEAOA010001385">
    <property type="protein sequence ID" value="KAK3583784.1"/>
    <property type="molecule type" value="Genomic_DNA"/>
</dbReference>
<keyword evidence="5" id="KW-0472">Membrane</keyword>
<dbReference type="InterPro" id="IPR036852">
    <property type="entry name" value="Peptidase_S8/S53_dom_sf"/>
</dbReference>
<dbReference type="Proteomes" id="UP001195483">
    <property type="component" value="Unassembled WGS sequence"/>
</dbReference>
<keyword evidence="4" id="KW-0720">Serine protease</keyword>
<dbReference type="AlphaFoldDB" id="A0AAE0VMW9"/>
<evidence type="ECO:0000256" key="3">
    <source>
        <dbReference type="ARBA" id="ARBA00022801"/>
    </source>
</evidence>
<reference evidence="7" key="3">
    <citation type="submission" date="2023-05" db="EMBL/GenBank/DDBJ databases">
        <authorList>
            <person name="Smith C.H."/>
        </authorList>
    </citation>
    <scope>NUCLEOTIDE SEQUENCE</scope>
    <source>
        <strain evidence="7">CHS0354</strain>
        <tissue evidence="7">Mantle</tissue>
    </source>
</reference>
<evidence type="ECO:0000313" key="8">
    <source>
        <dbReference type="Proteomes" id="UP001195483"/>
    </source>
</evidence>
<dbReference type="InterPro" id="IPR000209">
    <property type="entry name" value="Peptidase_S8/S53_dom"/>
</dbReference>
<evidence type="ECO:0000256" key="4">
    <source>
        <dbReference type="ARBA" id="ARBA00022825"/>
    </source>
</evidence>
<evidence type="ECO:0000259" key="6">
    <source>
        <dbReference type="PROSITE" id="PS51829"/>
    </source>
</evidence>
<dbReference type="GO" id="GO:0005802">
    <property type="term" value="C:trans-Golgi network"/>
    <property type="evidence" value="ECO:0007669"/>
    <property type="project" value="TreeGrafter"/>
</dbReference>
<dbReference type="Gene3D" id="2.60.120.260">
    <property type="entry name" value="Galactose-binding domain-like"/>
    <property type="match status" value="1"/>
</dbReference>
<keyword evidence="5" id="KW-1133">Transmembrane helix</keyword>
<dbReference type="PROSITE" id="PS51829">
    <property type="entry name" value="P_HOMO_B"/>
    <property type="match status" value="1"/>
</dbReference>
<dbReference type="Pfam" id="PF00082">
    <property type="entry name" value="Peptidase_S8"/>
    <property type="match status" value="1"/>
</dbReference>
<protein>
    <recommendedName>
        <fullName evidence="6">P/Homo B domain-containing protein</fullName>
    </recommendedName>
</protein>
<keyword evidence="8" id="KW-1185">Reference proteome</keyword>
<feature type="transmembrane region" description="Helical" evidence="5">
    <location>
        <begin position="319"/>
        <end position="345"/>
    </location>
</feature>
<dbReference type="GO" id="GO:0000139">
    <property type="term" value="C:Golgi membrane"/>
    <property type="evidence" value="ECO:0007669"/>
    <property type="project" value="TreeGrafter"/>
</dbReference>
<dbReference type="Pfam" id="PF01483">
    <property type="entry name" value="P_proprotein"/>
    <property type="match status" value="1"/>
</dbReference>
<dbReference type="PANTHER" id="PTHR42884:SF14">
    <property type="entry name" value="NEUROENDOCRINE CONVERTASE 1"/>
    <property type="match status" value="1"/>
</dbReference>
<evidence type="ECO:0000256" key="1">
    <source>
        <dbReference type="ARBA" id="ARBA00022670"/>
    </source>
</evidence>
<dbReference type="SUPFAM" id="SSF52743">
    <property type="entry name" value="Subtilisin-like"/>
    <property type="match status" value="1"/>
</dbReference>
<organism evidence="7 8">
    <name type="scientific">Potamilus streckersoni</name>
    <dbReference type="NCBI Taxonomy" id="2493646"/>
    <lineage>
        <taxon>Eukaryota</taxon>
        <taxon>Metazoa</taxon>
        <taxon>Spiralia</taxon>
        <taxon>Lophotrochozoa</taxon>
        <taxon>Mollusca</taxon>
        <taxon>Bivalvia</taxon>
        <taxon>Autobranchia</taxon>
        <taxon>Heteroconchia</taxon>
        <taxon>Palaeoheterodonta</taxon>
        <taxon>Unionida</taxon>
        <taxon>Unionoidea</taxon>
        <taxon>Unionidae</taxon>
        <taxon>Ambleminae</taxon>
        <taxon>Lampsilini</taxon>
        <taxon>Potamilus</taxon>
    </lineage>
</organism>
<dbReference type="PANTHER" id="PTHR42884">
    <property type="entry name" value="PROPROTEIN CONVERTASE SUBTILISIN/KEXIN-RELATED"/>
    <property type="match status" value="1"/>
</dbReference>
<dbReference type="GO" id="GO:0016485">
    <property type="term" value="P:protein processing"/>
    <property type="evidence" value="ECO:0007669"/>
    <property type="project" value="TreeGrafter"/>
</dbReference>
<feature type="domain" description="P/Homo B" evidence="6">
    <location>
        <begin position="159"/>
        <end position="318"/>
    </location>
</feature>
<reference evidence="7" key="2">
    <citation type="journal article" date="2021" name="Genome Biol. Evol.">
        <title>Developing a high-quality reference genome for a parasitic bivalve with doubly uniparental inheritance (Bivalvia: Unionida).</title>
        <authorList>
            <person name="Smith C.H."/>
        </authorList>
    </citation>
    <scope>NUCLEOTIDE SEQUENCE</scope>
    <source>
        <strain evidence="7">CHS0354</strain>
        <tissue evidence="7">Mantle</tissue>
    </source>
</reference>
<gene>
    <name evidence="7" type="ORF">CHS0354_022824</name>
</gene>
<keyword evidence="3" id="KW-0378">Hydrolase</keyword>
<keyword evidence="5" id="KW-0812">Transmembrane</keyword>
<dbReference type="Gene3D" id="3.40.50.200">
    <property type="entry name" value="Peptidase S8/S53 domain"/>
    <property type="match status" value="1"/>
</dbReference>
<reference evidence="7" key="1">
    <citation type="journal article" date="2021" name="Genome Biol. Evol.">
        <title>A High-Quality Reference Genome for a Parasitic Bivalve with Doubly Uniparental Inheritance (Bivalvia: Unionida).</title>
        <authorList>
            <person name="Smith C.H."/>
        </authorList>
    </citation>
    <scope>NUCLEOTIDE SEQUENCE</scope>
    <source>
        <strain evidence="7">CHS0354</strain>
    </source>
</reference>
<name>A0AAE0VMW9_9BIVA</name>
<evidence type="ECO:0000313" key="7">
    <source>
        <dbReference type="EMBL" id="KAK3583784.1"/>
    </source>
</evidence>
<proteinExistence type="predicted"/>
<keyword evidence="1" id="KW-0645">Protease</keyword>
<dbReference type="SUPFAM" id="SSF49785">
    <property type="entry name" value="Galactose-binding domain-like"/>
    <property type="match status" value="1"/>
</dbReference>
<evidence type="ECO:0000256" key="2">
    <source>
        <dbReference type="ARBA" id="ARBA00022685"/>
    </source>
</evidence>
<dbReference type="InterPro" id="IPR008979">
    <property type="entry name" value="Galactose-bd-like_sf"/>
</dbReference>
<sequence>METYDTIKNARVRLLASEVGTTDLQESQSLSHQRSDVDIYTNSWGPPDRSGHYDTGSLVKAALLSGVTTGRSGKGVIFTWAAGNGYKNDNCNADGYVNSIYTIGVTSLDMDGIPASYSEVCVAAMATTYGGSYPEGYLSKFKLEGCSTLNCSYIKEVYTVRQRIRLAVQRCEEIRNVDDAGVTDSITIGSNCSIQFLEHVQVQITFQSLSIGHVELTLTSPSRTNSYLMIQRPGDYRIVGTRSWTFMTVHHWEESPQGDWTVTMAVKMLLDINVCSGNPCAVLGLACTGNNYGFECIDAPPTTTTTSTTATTVSSSTTAAIAGGVAACVVVLGIALGIVAIVVGLKLAPAATIAPVTT</sequence>
<accession>A0AAE0VMW9</accession>
<dbReference type="GO" id="GO:0004252">
    <property type="term" value="F:serine-type endopeptidase activity"/>
    <property type="evidence" value="ECO:0007669"/>
    <property type="project" value="InterPro"/>
</dbReference>
<dbReference type="InterPro" id="IPR002884">
    <property type="entry name" value="P_dom"/>
</dbReference>